<comment type="caution">
    <text evidence="2">The sequence shown here is derived from an EMBL/GenBank/DDBJ whole genome shotgun (WGS) entry which is preliminary data.</text>
</comment>
<evidence type="ECO:0000313" key="3">
    <source>
        <dbReference type="Proteomes" id="UP001257914"/>
    </source>
</evidence>
<keyword evidence="1" id="KW-0812">Transmembrane</keyword>
<dbReference type="InterPro" id="IPR045584">
    <property type="entry name" value="Pilin-like"/>
</dbReference>
<reference evidence="2 3" key="1">
    <citation type="submission" date="2023-10" db="EMBL/GenBank/DDBJ databases">
        <title>Psychrosphaera aquimaarina strain SW33 isolated from seawater.</title>
        <authorList>
            <person name="Bayburt H."/>
            <person name="Kim J.M."/>
            <person name="Choi B.J."/>
            <person name="Jeon C.O."/>
        </authorList>
    </citation>
    <scope>NUCLEOTIDE SEQUENCE [LARGE SCALE GENOMIC DNA]</scope>
    <source>
        <strain evidence="2 3">KCTC 52743</strain>
    </source>
</reference>
<dbReference type="SUPFAM" id="SSF54523">
    <property type="entry name" value="Pili subunits"/>
    <property type="match status" value="1"/>
</dbReference>
<dbReference type="Gene3D" id="3.30.700.10">
    <property type="entry name" value="Glycoprotein, Type 4 Pilin"/>
    <property type="match status" value="1"/>
</dbReference>
<evidence type="ECO:0000313" key="2">
    <source>
        <dbReference type="EMBL" id="MDU0113713.1"/>
    </source>
</evidence>
<name>A0ABU3R219_9GAMM</name>
<feature type="transmembrane region" description="Helical" evidence="1">
    <location>
        <begin position="6"/>
        <end position="25"/>
    </location>
</feature>
<protein>
    <submittedName>
        <fullName evidence="2">Prepilin-type N-terminal cleavage/methylation domain-containing protein</fullName>
    </submittedName>
</protein>
<keyword evidence="1" id="KW-1133">Transmembrane helix</keyword>
<dbReference type="InterPro" id="IPR012902">
    <property type="entry name" value="N_methyl_site"/>
</dbReference>
<proteinExistence type="predicted"/>
<accession>A0ABU3R219</accession>
<evidence type="ECO:0000256" key="1">
    <source>
        <dbReference type="SAM" id="Phobius"/>
    </source>
</evidence>
<organism evidence="2 3">
    <name type="scientific">Psychrosphaera aquimarina</name>
    <dbReference type="NCBI Taxonomy" id="2044854"/>
    <lineage>
        <taxon>Bacteria</taxon>
        <taxon>Pseudomonadati</taxon>
        <taxon>Pseudomonadota</taxon>
        <taxon>Gammaproteobacteria</taxon>
        <taxon>Alteromonadales</taxon>
        <taxon>Pseudoalteromonadaceae</taxon>
        <taxon>Psychrosphaera</taxon>
    </lineage>
</organism>
<dbReference type="RefSeq" id="WP_315947325.1">
    <property type="nucleotide sequence ID" value="NZ_JAWCUA010000010.1"/>
</dbReference>
<keyword evidence="1" id="KW-0472">Membrane</keyword>
<dbReference type="PROSITE" id="PS00409">
    <property type="entry name" value="PROKAR_NTER_METHYL"/>
    <property type="match status" value="1"/>
</dbReference>
<dbReference type="Proteomes" id="UP001257914">
    <property type="component" value="Unassembled WGS sequence"/>
</dbReference>
<dbReference type="Pfam" id="PF07963">
    <property type="entry name" value="N_methyl"/>
    <property type="match status" value="1"/>
</dbReference>
<keyword evidence="3" id="KW-1185">Reference proteome</keyword>
<sequence length="164" mass="17663">MDNKGFTLIELIVVLVLLSVLVVTIQPKINTTSDFTYISQRDQTISLLRNVQQRAMQNTQNSETCHRVSFNTSTLGLTAQNNDGTCATGLKAVAGNTDDYLLVELEDSYSAQNAAGVALSNIQFNYLGQPIPNLGSCATSGCVITISTDHSVCIESEGYVHVCP</sequence>
<dbReference type="EMBL" id="JAWCUA010000010">
    <property type="protein sequence ID" value="MDU0113713.1"/>
    <property type="molecule type" value="Genomic_DNA"/>
</dbReference>
<dbReference type="NCBIfam" id="TIGR02532">
    <property type="entry name" value="IV_pilin_GFxxxE"/>
    <property type="match status" value="1"/>
</dbReference>
<gene>
    <name evidence="2" type="ORF">RT723_12040</name>
</gene>